<dbReference type="PATRIC" id="fig|507754.4.peg.411"/>
<gene>
    <name evidence="2" type="ORF">SE19_06925</name>
</gene>
<keyword evidence="1" id="KW-0472">Membrane</keyword>
<dbReference type="EMBL" id="LJCQ01000296">
    <property type="protein sequence ID" value="KPV46122.1"/>
    <property type="molecule type" value="Genomic_DNA"/>
</dbReference>
<sequence length="158" mass="17926">MGSVTSGIKNGLISGFIYFIISSIVNFAIIIVFIDEIVDAFGIKPAYYSIFLTELIDGQIRSLFIIGIVFGIIFSILLLKYYKHVPGKDMISKTNFLVLILWFFVFLILPAYELGTGIIIALYYYIAYAVANFFTALLFGRLLFIFNKKFIADKSNHQ</sequence>
<accession>A0A0P9D1D0</accession>
<evidence type="ECO:0000313" key="3">
    <source>
        <dbReference type="Proteomes" id="UP000050515"/>
    </source>
</evidence>
<name>A0A0P9D1D0_9ARCH</name>
<keyword evidence="1" id="KW-0812">Transmembrane</keyword>
<proteinExistence type="predicted"/>
<comment type="caution">
    <text evidence="2">The sequence shown here is derived from an EMBL/GenBank/DDBJ whole genome shotgun (WGS) entry which is preliminary data.</text>
</comment>
<dbReference type="AlphaFoldDB" id="A0A0P9D1D0"/>
<feature type="transmembrane region" description="Helical" evidence="1">
    <location>
        <begin position="12"/>
        <end position="34"/>
    </location>
</feature>
<keyword evidence="1" id="KW-1133">Transmembrane helix</keyword>
<feature type="transmembrane region" description="Helical" evidence="1">
    <location>
        <begin position="62"/>
        <end position="82"/>
    </location>
</feature>
<feature type="transmembrane region" description="Helical" evidence="1">
    <location>
        <begin position="94"/>
        <end position="112"/>
    </location>
</feature>
<dbReference type="Proteomes" id="UP000050515">
    <property type="component" value="Unassembled WGS sequence"/>
</dbReference>
<organism evidence="2 3">
    <name type="scientific">Acidiplasma aeolicum</name>
    <dbReference type="NCBI Taxonomy" id="507754"/>
    <lineage>
        <taxon>Archaea</taxon>
        <taxon>Methanobacteriati</taxon>
        <taxon>Thermoplasmatota</taxon>
        <taxon>Thermoplasmata</taxon>
        <taxon>Thermoplasmatales</taxon>
        <taxon>Ferroplasmaceae</taxon>
        <taxon>Acidiplasma</taxon>
    </lineage>
</organism>
<evidence type="ECO:0000256" key="1">
    <source>
        <dbReference type="SAM" id="Phobius"/>
    </source>
</evidence>
<reference evidence="2 3" key="1">
    <citation type="submission" date="2015-09" db="EMBL/GenBank/DDBJ databases">
        <title>Draft genome sequence of Acidiplasma aeolicum DSM 18409.</title>
        <authorList>
            <person name="Hemp J."/>
        </authorList>
    </citation>
    <scope>NUCLEOTIDE SEQUENCE [LARGE SCALE GENOMIC DNA]</scope>
    <source>
        <strain evidence="2 3">V</strain>
    </source>
</reference>
<feature type="transmembrane region" description="Helical" evidence="1">
    <location>
        <begin position="118"/>
        <end position="144"/>
    </location>
</feature>
<protein>
    <submittedName>
        <fullName evidence="2">Uncharacterized protein</fullName>
    </submittedName>
</protein>
<evidence type="ECO:0000313" key="2">
    <source>
        <dbReference type="EMBL" id="KPV46122.1"/>
    </source>
</evidence>